<sequence length="334" mass="38602">MASATKLNEKTATSILQFMEPNLRFRINQQILALRDLEYDAPLKLNRLTLENSQMLVNDTIYKVVRNQYVTMGSGSKPEKTSFLDVTIKSKKTYKERLRTAYDVICAMMAFSDIFFNFRAKPIKVKHLEITGNVQKYLQQSTKFIVQDLKLLHKHFKSNIHLLEPFLSKESFPLKTVFLHGDRAEPNVGSYQHEWIEGAEYLQISDSSERVSWLPTLSVLKNTNVHLECYSFGKSSCVKLIETWLDEGREIGAFFSIGCKSDEMIVQVLCELAKLEGAVMENNVLFGCRKFQKLVYLPMKDDKKLCIYISKNLKIKQQSFSEWDINLCVFAKDN</sequence>
<protein>
    <submittedName>
        <fullName evidence="1">CBN-FBXC-39 protein</fullName>
    </submittedName>
</protein>
<dbReference type="InParanoid" id="G0MDF7"/>
<dbReference type="InterPro" id="IPR021942">
    <property type="entry name" value="DUF3557"/>
</dbReference>
<dbReference type="OMA" id="VICAMMA"/>
<name>G0MDF7_CAEBE</name>
<evidence type="ECO:0000313" key="2">
    <source>
        <dbReference type="Proteomes" id="UP000008068"/>
    </source>
</evidence>
<gene>
    <name evidence="1" type="primary">Cbn-fbxc-39</name>
    <name evidence="1" type="ORF">CAEBREN_09261</name>
</gene>
<keyword evidence="2" id="KW-1185">Reference proteome</keyword>
<proteinExistence type="predicted"/>
<organism evidence="2">
    <name type="scientific">Caenorhabditis brenneri</name>
    <name type="common">Nematode worm</name>
    <dbReference type="NCBI Taxonomy" id="135651"/>
    <lineage>
        <taxon>Eukaryota</taxon>
        <taxon>Metazoa</taxon>
        <taxon>Ecdysozoa</taxon>
        <taxon>Nematoda</taxon>
        <taxon>Chromadorea</taxon>
        <taxon>Rhabditida</taxon>
        <taxon>Rhabditina</taxon>
        <taxon>Rhabditomorpha</taxon>
        <taxon>Rhabditoidea</taxon>
        <taxon>Rhabditidae</taxon>
        <taxon>Peloderinae</taxon>
        <taxon>Caenorhabditis</taxon>
    </lineage>
</organism>
<dbReference type="PANTHER" id="PTHR31379:SF1">
    <property type="entry name" value="F-BOX C PROTEIN-RELATED"/>
    <property type="match status" value="1"/>
</dbReference>
<reference evidence="2" key="1">
    <citation type="submission" date="2011-07" db="EMBL/GenBank/DDBJ databases">
        <authorList>
            <consortium name="Caenorhabditis brenneri Sequencing and Analysis Consortium"/>
            <person name="Wilson R.K."/>
        </authorList>
    </citation>
    <scope>NUCLEOTIDE SEQUENCE [LARGE SCALE GENOMIC DNA]</scope>
    <source>
        <strain evidence="2">PB2801</strain>
    </source>
</reference>
<dbReference type="HOGENOM" id="CLU_042576_2_0_1"/>
<dbReference type="EMBL" id="GL379790">
    <property type="protein sequence ID" value="EGT49596.1"/>
    <property type="molecule type" value="Genomic_DNA"/>
</dbReference>
<dbReference type="PANTHER" id="PTHR31379">
    <property type="entry name" value="F-BOX C PROTEIN-RELATED-RELATED"/>
    <property type="match status" value="1"/>
</dbReference>
<accession>G0MDF7</accession>
<dbReference type="Proteomes" id="UP000008068">
    <property type="component" value="Unassembled WGS sequence"/>
</dbReference>
<dbReference type="AlphaFoldDB" id="G0MDF7"/>
<dbReference type="Pfam" id="PF12078">
    <property type="entry name" value="DUF3557"/>
    <property type="match status" value="1"/>
</dbReference>
<evidence type="ECO:0000313" key="1">
    <source>
        <dbReference type="EMBL" id="EGT49596.1"/>
    </source>
</evidence>